<dbReference type="InterPro" id="IPR032720">
    <property type="entry name" value="Cys_rich_CWC"/>
</dbReference>
<organism evidence="1 2">
    <name type="scientific">Acetoanaerobium pronyense</name>
    <dbReference type="NCBI Taxonomy" id="1482736"/>
    <lineage>
        <taxon>Bacteria</taxon>
        <taxon>Bacillati</taxon>
        <taxon>Bacillota</taxon>
        <taxon>Clostridia</taxon>
        <taxon>Peptostreptococcales</taxon>
        <taxon>Filifactoraceae</taxon>
        <taxon>Acetoanaerobium</taxon>
    </lineage>
</organism>
<keyword evidence="2" id="KW-1185">Reference proteome</keyword>
<proteinExistence type="predicted"/>
<dbReference type="EMBL" id="JAGGLI010000028">
    <property type="protein sequence ID" value="MBP2028434.1"/>
    <property type="molecule type" value="Genomic_DNA"/>
</dbReference>
<gene>
    <name evidence="1" type="ORF">J2Z35_002235</name>
</gene>
<evidence type="ECO:0000313" key="1">
    <source>
        <dbReference type="EMBL" id="MBP2028434.1"/>
    </source>
</evidence>
<sequence>MNGICPLCGQKNLCAFSLGQDPETCWCMTAEVPKELLSQVPDEKRGKSCICQSCIEKYKSELENSR</sequence>
<evidence type="ECO:0000313" key="2">
    <source>
        <dbReference type="Proteomes" id="UP001314903"/>
    </source>
</evidence>
<protein>
    <recommendedName>
        <fullName evidence="3">Cysteine-rich CWC</fullName>
    </recommendedName>
</protein>
<name>A0ABS4KKZ7_9FIRM</name>
<dbReference type="RefSeq" id="WP_209661485.1">
    <property type="nucleotide sequence ID" value="NZ_JAGGLI010000028.1"/>
</dbReference>
<comment type="caution">
    <text evidence="1">The sequence shown here is derived from an EMBL/GenBank/DDBJ whole genome shotgun (WGS) entry which is preliminary data.</text>
</comment>
<evidence type="ECO:0008006" key="3">
    <source>
        <dbReference type="Google" id="ProtNLM"/>
    </source>
</evidence>
<dbReference type="Pfam" id="PF14375">
    <property type="entry name" value="Cys_rich_CWC"/>
    <property type="match status" value="1"/>
</dbReference>
<reference evidence="1 2" key="1">
    <citation type="submission" date="2021-03" db="EMBL/GenBank/DDBJ databases">
        <title>Genomic Encyclopedia of Type Strains, Phase IV (KMG-IV): sequencing the most valuable type-strain genomes for metagenomic binning, comparative biology and taxonomic classification.</title>
        <authorList>
            <person name="Goeker M."/>
        </authorList>
    </citation>
    <scope>NUCLEOTIDE SEQUENCE [LARGE SCALE GENOMIC DNA]</scope>
    <source>
        <strain evidence="1 2">DSM 27512</strain>
    </source>
</reference>
<accession>A0ABS4KKZ7</accession>
<dbReference type="Proteomes" id="UP001314903">
    <property type="component" value="Unassembled WGS sequence"/>
</dbReference>